<dbReference type="PANTHER" id="PTHR11473">
    <property type="entry name" value="AROMATIC AMINO ACID HYDROXYLASE"/>
    <property type="match status" value="1"/>
</dbReference>
<keyword evidence="12" id="KW-1185">Reference proteome</keyword>
<protein>
    <submittedName>
        <fullName evidence="11">Tyrosine 3-monooxygenase</fullName>
    </submittedName>
</protein>
<dbReference type="EMBL" id="BMAW01113454">
    <property type="protein sequence ID" value="GFT57286.1"/>
    <property type="molecule type" value="Genomic_DNA"/>
</dbReference>
<evidence type="ECO:0000256" key="9">
    <source>
        <dbReference type="SAM" id="MobiDB-lite"/>
    </source>
</evidence>
<dbReference type="AlphaFoldDB" id="A0A8X6PAQ6"/>
<reference evidence="11" key="1">
    <citation type="submission" date="2020-08" db="EMBL/GenBank/DDBJ databases">
        <title>Multicomponent nature underlies the extraordinary mechanical properties of spider dragline silk.</title>
        <authorList>
            <person name="Kono N."/>
            <person name="Nakamura H."/>
            <person name="Mori M."/>
            <person name="Yoshida Y."/>
            <person name="Ohtoshi R."/>
            <person name="Malay A.D."/>
            <person name="Moran D.A.P."/>
            <person name="Tomita M."/>
            <person name="Numata K."/>
            <person name="Arakawa K."/>
        </authorList>
    </citation>
    <scope>NUCLEOTIDE SEQUENCE</scope>
</reference>
<evidence type="ECO:0000256" key="4">
    <source>
        <dbReference type="ARBA" id="ARBA00023002"/>
    </source>
</evidence>
<dbReference type="InterPro" id="IPR036951">
    <property type="entry name" value="ArAA_hydroxylase_sf"/>
</dbReference>
<evidence type="ECO:0000256" key="2">
    <source>
        <dbReference type="ARBA" id="ARBA00009712"/>
    </source>
</evidence>
<evidence type="ECO:0000256" key="1">
    <source>
        <dbReference type="ARBA" id="ARBA00001954"/>
    </source>
</evidence>
<dbReference type="GO" id="GO:0004511">
    <property type="term" value="F:tyrosine 3-monooxygenase activity"/>
    <property type="evidence" value="ECO:0007669"/>
    <property type="project" value="TreeGrafter"/>
</dbReference>
<feature type="region of interest" description="Disordered" evidence="9">
    <location>
        <begin position="1"/>
        <end position="21"/>
    </location>
</feature>
<dbReference type="PROSITE" id="PS00367">
    <property type="entry name" value="BH4_AAA_HYDROXYL_1"/>
    <property type="match status" value="1"/>
</dbReference>
<dbReference type="InterPro" id="IPR018301">
    <property type="entry name" value="ArAA_hydroxylase_Fe/CU_BS"/>
</dbReference>
<dbReference type="FunFam" id="1.10.800.10:FF:000004">
    <property type="entry name" value="Tyrosine 3-monooxygenase"/>
    <property type="match status" value="1"/>
</dbReference>
<gene>
    <name evidence="11" type="primary">ple</name>
    <name evidence="11" type="ORF">NPIL_420602</name>
</gene>
<feature type="binding site" evidence="7">
    <location>
        <position position="341"/>
    </location>
    <ligand>
        <name>Fe cation</name>
        <dbReference type="ChEBI" id="CHEBI:24875"/>
    </ligand>
</feature>
<evidence type="ECO:0000313" key="11">
    <source>
        <dbReference type="EMBL" id="GFT57286.1"/>
    </source>
</evidence>
<dbReference type="GO" id="GO:0048066">
    <property type="term" value="P:developmental pigmentation"/>
    <property type="evidence" value="ECO:0007669"/>
    <property type="project" value="UniProtKB-ARBA"/>
</dbReference>
<keyword evidence="3 7" id="KW-0479">Metal-binding</keyword>
<dbReference type="PROSITE" id="PS51410">
    <property type="entry name" value="BH4_AAA_HYDROXYL_2"/>
    <property type="match status" value="1"/>
</dbReference>
<dbReference type="PRINTS" id="PR00372">
    <property type="entry name" value="FYWHYDRXLASE"/>
</dbReference>
<feature type="binding site" evidence="7">
    <location>
        <position position="386"/>
    </location>
    <ligand>
        <name>Fe cation</name>
        <dbReference type="ChEBI" id="CHEBI:24875"/>
    </ligand>
</feature>
<dbReference type="PIRSF" id="PIRSF000336">
    <property type="entry name" value="TH"/>
    <property type="match status" value="1"/>
</dbReference>
<dbReference type="SUPFAM" id="SSF56534">
    <property type="entry name" value="Aromatic aminoacid monoxygenases, catalytic and oligomerization domains"/>
    <property type="match status" value="1"/>
</dbReference>
<dbReference type="GO" id="GO:0030424">
    <property type="term" value="C:axon"/>
    <property type="evidence" value="ECO:0007669"/>
    <property type="project" value="TreeGrafter"/>
</dbReference>
<accession>A0A8X6PAQ6</accession>
<organism evidence="11 12">
    <name type="scientific">Nephila pilipes</name>
    <name type="common">Giant wood spider</name>
    <name type="synonym">Nephila maculata</name>
    <dbReference type="NCBI Taxonomy" id="299642"/>
    <lineage>
        <taxon>Eukaryota</taxon>
        <taxon>Metazoa</taxon>
        <taxon>Ecdysozoa</taxon>
        <taxon>Arthropoda</taxon>
        <taxon>Chelicerata</taxon>
        <taxon>Arachnida</taxon>
        <taxon>Araneae</taxon>
        <taxon>Araneomorphae</taxon>
        <taxon>Entelegynae</taxon>
        <taxon>Araneoidea</taxon>
        <taxon>Nephilidae</taxon>
        <taxon>Nephila</taxon>
    </lineage>
</organism>
<name>A0A8X6PAQ6_NEPPI</name>
<dbReference type="GO" id="GO:0005737">
    <property type="term" value="C:cytoplasm"/>
    <property type="evidence" value="ECO:0007669"/>
    <property type="project" value="TreeGrafter"/>
</dbReference>
<evidence type="ECO:0000256" key="5">
    <source>
        <dbReference type="ARBA" id="ARBA00023004"/>
    </source>
</evidence>
<evidence type="ECO:0000256" key="6">
    <source>
        <dbReference type="ARBA" id="ARBA00023033"/>
    </source>
</evidence>
<dbReference type="PANTHER" id="PTHR11473:SF15">
    <property type="entry name" value="TYROSINE 3-MONOOXYGENASE"/>
    <property type="match status" value="1"/>
</dbReference>
<proteinExistence type="inferred from homology"/>
<dbReference type="GO" id="GO:0006585">
    <property type="term" value="P:dopamine biosynthetic process from tyrosine"/>
    <property type="evidence" value="ECO:0007669"/>
    <property type="project" value="TreeGrafter"/>
</dbReference>
<evidence type="ECO:0000256" key="8">
    <source>
        <dbReference type="PIRSR" id="PIRSR601273-2"/>
    </source>
</evidence>
<comment type="caution">
    <text evidence="11">The sequence shown here is derived from an EMBL/GenBank/DDBJ whole genome shotgun (WGS) entry which is preliminary data.</text>
</comment>
<evidence type="ECO:0000259" key="10">
    <source>
        <dbReference type="PROSITE" id="PS51410"/>
    </source>
</evidence>
<keyword evidence="4" id="KW-0560">Oxidoreductase</keyword>
<dbReference type="Proteomes" id="UP000887013">
    <property type="component" value="Unassembled WGS sequence"/>
</dbReference>
<comment type="similarity">
    <text evidence="2">Belongs to the biopterin-dependent aromatic amino acid hydroxylase family.</text>
</comment>
<dbReference type="InterPro" id="IPR019774">
    <property type="entry name" value="Aromatic-AA_hydroxylase_C"/>
</dbReference>
<dbReference type="InterPro" id="IPR019773">
    <property type="entry name" value="Tyrosine_3-monooxygenase-like"/>
</dbReference>
<dbReference type="Gene3D" id="1.10.800.10">
    <property type="entry name" value="Aromatic amino acid hydroxylase"/>
    <property type="match status" value="1"/>
</dbReference>
<dbReference type="Pfam" id="PF00351">
    <property type="entry name" value="Biopterin_H"/>
    <property type="match status" value="1"/>
</dbReference>
<dbReference type="GO" id="GO:0043204">
    <property type="term" value="C:perikaryon"/>
    <property type="evidence" value="ECO:0007669"/>
    <property type="project" value="TreeGrafter"/>
</dbReference>
<keyword evidence="5 7" id="KW-0408">Iron</keyword>
<evidence type="ECO:0000313" key="12">
    <source>
        <dbReference type="Proteomes" id="UP000887013"/>
    </source>
</evidence>
<evidence type="ECO:0000256" key="3">
    <source>
        <dbReference type="ARBA" id="ARBA00022723"/>
    </source>
</evidence>
<dbReference type="InterPro" id="IPR001273">
    <property type="entry name" value="ArAA_hydroxylase"/>
</dbReference>
<feature type="binding site" evidence="7">
    <location>
        <position position="346"/>
    </location>
    <ligand>
        <name>Fe cation</name>
        <dbReference type="ChEBI" id="CHEBI:24875"/>
    </ligand>
</feature>
<keyword evidence="6" id="KW-0503">Monooxygenase</keyword>
<dbReference type="GO" id="GO:0005506">
    <property type="term" value="F:iron ion binding"/>
    <property type="evidence" value="ECO:0007669"/>
    <property type="project" value="InterPro"/>
</dbReference>
<dbReference type="OrthoDB" id="983542at2759"/>
<feature type="domain" description="Biopterin-dependent aromatic amino acid hydroxylase family profile" evidence="10">
    <location>
        <begin position="162"/>
        <end position="509"/>
    </location>
</feature>
<evidence type="ECO:0000256" key="7">
    <source>
        <dbReference type="PIRSR" id="PIRSR000336-1"/>
    </source>
</evidence>
<sequence length="519" mass="59314">MDSGEESSKSKKNNMEKVGEKEIDILDENDFAPRRRSLVSCAKFETLRNKVVQSLWITELKKEETKNFTLSEEEVLILSLFPKENPNVETVINLVFSVTNGLLSLPFILKCIEKQNGRIEHVETRPSKRMQFSFDILLKVFISKNNLLDIIKSIRSIDDIVLHGIPGKGSFLGGIWFPKHISDLDQCTHVLSKFEPDLDNSHPGFNDISYRARRKEIADIAFRYKYGQAIPTVKYTEEETKTWGIVFKKMSTLHSKYACSSYRTVFRLLEEECIFSPSFIPQMQDISIFLKKKTGFTLRPAAGLVSARDFLASLAFRVFQCTQYVRHSCSPDHSPEPDCIHEFLGHVPMLADPSFARFSQEIGIASLGAADAEIEKLSTIYWFTVEFGLCKENNDVKAYGAGLLSSYGELQHALSEKPKLIPFEPDITAIQPYQDLTYQDVYFVAESFDEAKDQIINYVEQHINRKFEVIYDPFTESVVELESLQLLENRVEAMKSELSTLSNALSHLDRSKKLENKCL</sequence>
<dbReference type="InterPro" id="IPR036329">
    <property type="entry name" value="Aro-AA_hydroxylase_C_sf"/>
</dbReference>
<comment type="cofactor">
    <cofactor evidence="1 8">
        <name>Fe(2+)</name>
        <dbReference type="ChEBI" id="CHEBI:29033"/>
    </cofactor>
</comment>